<dbReference type="InterPro" id="IPR001608">
    <property type="entry name" value="Ala_racemase_N"/>
</dbReference>
<evidence type="ECO:0000256" key="1">
    <source>
        <dbReference type="ARBA" id="ARBA00022898"/>
    </source>
</evidence>
<dbReference type="Pfam" id="PF01168">
    <property type="entry name" value="Ala_racemase_N"/>
    <property type="match status" value="1"/>
</dbReference>
<dbReference type="HAMAP" id="MF_02087">
    <property type="entry name" value="PLP_homeostasis"/>
    <property type="match status" value="1"/>
</dbReference>
<dbReference type="NCBIfam" id="TIGR00044">
    <property type="entry name" value="YggS family pyridoxal phosphate-dependent enzyme"/>
    <property type="match status" value="1"/>
</dbReference>
<evidence type="ECO:0000313" key="6">
    <source>
        <dbReference type="Proteomes" id="UP001621714"/>
    </source>
</evidence>
<dbReference type="Gene3D" id="3.20.20.10">
    <property type="entry name" value="Alanine racemase"/>
    <property type="match status" value="1"/>
</dbReference>
<feature type="modified residue" description="N6-(pyridoxal phosphate)lysine" evidence="2">
    <location>
        <position position="38"/>
    </location>
</feature>
<dbReference type="PANTHER" id="PTHR10146">
    <property type="entry name" value="PROLINE SYNTHETASE CO-TRANSCRIBED BACTERIAL HOMOLOG PROTEIN"/>
    <property type="match status" value="1"/>
</dbReference>
<comment type="similarity">
    <text evidence="2 3">Belongs to the pyridoxal phosphate-binding protein YggS/PROSC family.</text>
</comment>
<dbReference type="InterPro" id="IPR029066">
    <property type="entry name" value="PLP-binding_barrel"/>
</dbReference>
<protein>
    <recommendedName>
        <fullName evidence="2">Pyridoxal phosphate homeostasis protein</fullName>
        <shortName evidence="2">PLP homeostasis protein</shortName>
    </recommendedName>
</protein>
<evidence type="ECO:0000256" key="2">
    <source>
        <dbReference type="HAMAP-Rule" id="MF_02087"/>
    </source>
</evidence>
<comment type="function">
    <text evidence="2">Pyridoxal 5'-phosphate (PLP)-binding protein, which is involved in PLP homeostasis.</text>
</comment>
<accession>A0ABW8PVR3</accession>
<name>A0ABW8PVR3_9GAMM</name>
<gene>
    <name evidence="5" type="ORF">V6U78_04925</name>
</gene>
<dbReference type="RefSeq" id="WP_405337958.1">
    <property type="nucleotide sequence ID" value="NZ_JBANFI010000002.1"/>
</dbReference>
<evidence type="ECO:0000313" key="5">
    <source>
        <dbReference type="EMBL" id="MFK7160378.1"/>
    </source>
</evidence>
<evidence type="ECO:0000256" key="3">
    <source>
        <dbReference type="RuleBase" id="RU004514"/>
    </source>
</evidence>
<dbReference type="Proteomes" id="UP001621714">
    <property type="component" value="Unassembled WGS sequence"/>
</dbReference>
<reference evidence="5 6" key="1">
    <citation type="submission" date="2024-02" db="EMBL/GenBank/DDBJ databases">
        <title>Marinospirillum sp. MEB 164 isolated from Lonar lake sediment.</title>
        <authorList>
            <person name="Joshi A."/>
            <person name="Thite S."/>
        </authorList>
    </citation>
    <scope>NUCLEOTIDE SEQUENCE [LARGE SCALE GENOMIC DNA]</scope>
    <source>
        <strain evidence="5 6">MEB164</strain>
    </source>
</reference>
<dbReference type="InterPro" id="IPR011078">
    <property type="entry name" value="PyrdxlP_homeostasis"/>
</dbReference>
<proteinExistence type="inferred from homology"/>
<keyword evidence="1 2" id="KW-0663">Pyridoxal phosphate</keyword>
<dbReference type="PROSITE" id="PS01211">
    <property type="entry name" value="UPF0001"/>
    <property type="match status" value="1"/>
</dbReference>
<organism evidence="5 6">
    <name type="scientific">Marinospirillum alkalitolerans</name>
    <dbReference type="NCBI Taxonomy" id="3123374"/>
    <lineage>
        <taxon>Bacteria</taxon>
        <taxon>Pseudomonadati</taxon>
        <taxon>Pseudomonadota</taxon>
        <taxon>Gammaproteobacteria</taxon>
        <taxon>Oceanospirillales</taxon>
        <taxon>Oceanospirillaceae</taxon>
        <taxon>Marinospirillum</taxon>
    </lineage>
</organism>
<dbReference type="PANTHER" id="PTHR10146:SF14">
    <property type="entry name" value="PYRIDOXAL PHOSPHATE HOMEOSTASIS PROTEIN"/>
    <property type="match status" value="1"/>
</dbReference>
<keyword evidence="6" id="KW-1185">Reference proteome</keyword>
<feature type="domain" description="Alanine racemase N-terminal" evidence="4">
    <location>
        <begin position="17"/>
        <end position="231"/>
    </location>
</feature>
<dbReference type="PIRSF" id="PIRSF004848">
    <property type="entry name" value="YBL036c_PLPDEIII"/>
    <property type="match status" value="1"/>
</dbReference>
<comment type="caution">
    <text evidence="5">The sequence shown here is derived from an EMBL/GenBank/DDBJ whole genome shotgun (WGS) entry which is preliminary data.</text>
</comment>
<dbReference type="EMBL" id="JBANFI010000002">
    <property type="protein sequence ID" value="MFK7160378.1"/>
    <property type="molecule type" value="Genomic_DNA"/>
</dbReference>
<evidence type="ECO:0000259" key="4">
    <source>
        <dbReference type="Pfam" id="PF01168"/>
    </source>
</evidence>
<sequence>MSPSVIEEHIAKVRAQVEAACQRVGRQASEVKILAVSKTQPAEAIRLAATQAQQQAFGENYLQEALEKQALLTDLPLEWHFIGSIQSNKTRAVAEHFAWVHTLAREKIARRLSEQRPLDLPPLQVLLQVNISGEASKDGVAPQELKALAQQVAALPRLSLRGLMCIPEPTEDALAQRAAFAQLRKLLIELQHLDLGHPLDTLSIGMSADLEAAIAEGSTLVRIGTAIFGARQRGAVSSSHF</sequence>
<dbReference type="CDD" id="cd06824">
    <property type="entry name" value="PLPDE_III_Yggs_like"/>
    <property type="match status" value="1"/>
</dbReference>
<dbReference type="SUPFAM" id="SSF51419">
    <property type="entry name" value="PLP-binding barrel"/>
    <property type="match status" value="1"/>
</dbReference>